<dbReference type="AlphaFoldDB" id="A0A6S9TFU8"/>
<dbReference type="EMBL" id="HBIZ01018161">
    <property type="protein sequence ID" value="CAE0758756.1"/>
    <property type="molecule type" value="Transcribed_RNA"/>
</dbReference>
<dbReference type="GO" id="GO:0016740">
    <property type="term" value="F:transferase activity"/>
    <property type="evidence" value="ECO:0007669"/>
    <property type="project" value="UniProtKB-KW"/>
</dbReference>
<name>A0A6S9TFU8_CHRCT</name>
<organism evidence="3">
    <name type="scientific">Chrysotila carterae</name>
    <name type="common">Marine alga</name>
    <name type="synonym">Syracosphaera carterae</name>
    <dbReference type="NCBI Taxonomy" id="13221"/>
    <lineage>
        <taxon>Eukaryota</taxon>
        <taxon>Haptista</taxon>
        <taxon>Haptophyta</taxon>
        <taxon>Prymnesiophyceae</taxon>
        <taxon>Isochrysidales</taxon>
        <taxon>Isochrysidaceae</taxon>
        <taxon>Chrysotila</taxon>
    </lineage>
</organism>
<dbReference type="PANTHER" id="PTHR43861">
    <property type="entry name" value="TRANS-ACONITATE 2-METHYLTRANSFERASE-RELATED"/>
    <property type="match status" value="1"/>
</dbReference>
<keyword evidence="1" id="KW-0808">Transferase</keyword>
<dbReference type="Pfam" id="PF13847">
    <property type="entry name" value="Methyltransf_31"/>
    <property type="match status" value="1"/>
</dbReference>
<evidence type="ECO:0000256" key="1">
    <source>
        <dbReference type="ARBA" id="ARBA00022679"/>
    </source>
</evidence>
<dbReference type="PANTHER" id="PTHR43861:SF3">
    <property type="entry name" value="PUTATIVE (AFU_ORTHOLOGUE AFUA_2G14390)-RELATED"/>
    <property type="match status" value="1"/>
</dbReference>
<feature type="domain" description="Methyltransferase" evidence="2">
    <location>
        <begin position="73"/>
        <end position="201"/>
    </location>
</feature>
<evidence type="ECO:0000259" key="2">
    <source>
        <dbReference type="Pfam" id="PF13847"/>
    </source>
</evidence>
<protein>
    <recommendedName>
        <fullName evidence="2">Methyltransferase domain-containing protein</fullName>
    </recommendedName>
</protein>
<proteinExistence type="predicted"/>
<accession>A0A6S9TFU8</accession>
<dbReference type="CDD" id="cd02440">
    <property type="entry name" value="AdoMet_MTases"/>
    <property type="match status" value="1"/>
</dbReference>
<dbReference type="SUPFAM" id="SSF53335">
    <property type="entry name" value="S-adenosyl-L-methionine-dependent methyltransferases"/>
    <property type="match status" value="1"/>
</dbReference>
<dbReference type="InterPro" id="IPR029063">
    <property type="entry name" value="SAM-dependent_MTases_sf"/>
</dbReference>
<sequence length="231" mass="25738">MAVPFLMSGYSRSMSRQVTLLSFTQGIGMCLGCRTHSSQLTWLVGGGCLRNSWHIAVTTAIPPPPVSFCAQAGTGLMLGHLSRAVGESGKVLAIDVSQRFVGFMEQRVKRNKLPNVRVSKCSPKSADLADYAGKVDLAIIIDVYHHFEYPRTFMRSLHTVLRDGGRVVVCDFHRDPAKMVHHKPEWAIEHIRADQQTFRQEIESAGFELVDSAEVQELVENYVMVFQSSSK</sequence>
<dbReference type="Gene3D" id="3.40.50.150">
    <property type="entry name" value="Vaccinia Virus protein VP39"/>
    <property type="match status" value="1"/>
</dbReference>
<evidence type="ECO:0000313" key="3">
    <source>
        <dbReference type="EMBL" id="CAE0758756.1"/>
    </source>
</evidence>
<dbReference type="InterPro" id="IPR025714">
    <property type="entry name" value="Methyltranfer_dom"/>
</dbReference>
<evidence type="ECO:0000313" key="4">
    <source>
        <dbReference type="EMBL" id="CAE0758757.1"/>
    </source>
</evidence>
<reference evidence="3" key="1">
    <citation type="submission" date="2021-01" db="EMBL/GenBank/DDBJ databases">
        <authorList>
            <person name="Corre E."/>
            <person name="Pelletier E."/>
            <person name="Niang G."/>
            <person name="Scheremetjew M."/>
            <person name="Finn R."/>
            <person name="Kale V."/>
            <person name="Holt S."/>
            <person name="Cochrane G."/>
            <person name="Meng A."/>
            <person name="Brown T."/>
            <person name="Cohen L."/>
        </authorList>
    </citation>
    <scope>NUCLEOTIDE SEQUENCE</scope>
    <source>
        <strain evidence="3">CCMP645</strain>
    </source>
</reference>
<gene>
    <name evidence="3" type="ORF">PCAR00345_LOCUS11350</name>
    <name evidence="4" type="ORF">PCAR00345_LOCUS11351</name>
</gene>
<dbReference type="EMBL" id="HBIZ01018163">
    <property type="protein sequence ID" value="CAE0758757.1"/>
    <property type="molecule type" value="Transcribed_RNA"/>
</dbReference>